<evidence type="ECO:0000256" key="2">
    <source>
        <dbReference type="ARBA" id="ARBA00023002"/>
    </source>
</evidence>
<dbReference type="SUPFAM" id="SSF51735">
    <property type="entry name" value="NAD(P)-binding Rossmann-fold domains"/>
    <property type="match status" value="1"/>
</dbReference>
<dbReference type="EMBL" id="JAHZSS010000012">
    <property type="protein sequence ID" value="MBW8191539.1"/>
    <property type="molecule type" value="Genomic_DNA"/>
</dbReference>
<gene>
    <name evidence="3" type="ORF">K0504_10870</name>
</gene>
<comment type="caution">
    <text evidence="3">The sequence shown here is derived from an EMBL/GenBank/DDBJ whole genome shotgun (WGS) entry which is preliminary data.</text>
</comment>
<evidence type="ECO:0000256" key="1">
    <source>
        <dbReference type="ARBA" id="ARBA00006484"/>
    </source>
</evidence>
<dbReference type="InterPro" id="IPR036291">
    <property type="entry name" value="NAD(P)-bd_dom_sf"/>
</dbReference>
<organism evidence="3 4">
    <name type="scientific">Neiella holothuriorum</name>
    <dbReference type="NCBI Taxonomy" id="2870530"/>
    <lineage>
        <taxon>Bacteria</taxon>
        <taxon>Pseudomonadati</taxon>
        <taxon>Pseudomonadota</taxon>
        <taxon>Gammaproteobacteria</taxon>
        <taxon>Alteromonadales</taxon>
        <taxon>Echinimonadaceae</taxon>
        <taxon>Neiella</taxon>
    </lineage>
</organism>
<proteinExistence type="inferred from homology"/>
<name>A0ABS7EGQ9_9GAMM</name>
<accession>A0ABS7EGQ9</accession>
<dbReference type="Gene3D" id="3.40.50.720">
    <property type="entry name" value="NAD(P)-binding Rossmann-like Domain"/>
    <property type="match status" value="1"/>
</dbReference>
<dbReference type="Pfam" id="PF13561">
    <property type="entry name" value="adh_short_C2"/>
    <property type="match status" value="1"/>
</dbReference>
<keyword evidence="2 3" id="KW-0560">Oxidoreductase</keyword>
<dbReference type="PRINTS" id="PR00080">
    <property type="entry name" value="SDRFAMILY"/>
</dbReference>
<dbReference type="PROSITE" id="PS00061">
    <property type="entry name" value="ADH_SHORT"/>
    <property type="match status" value="1"/>
</dbReference>
<dbReference type="EC" id="1.5.1.33" evidence="3"/>
<dbReference type="NCBIfam" id="NF006598">
    <property type="entry name" value="PRK09135.1"/>
    <property type="match status" value="1"/>
</dbReference>
<dbReference type="InterPro" id="IPR020904">
    <property type="entry name" value="Sc_DH/Rdtase_CS"/>
</dbReference>
<dbReference type="Proteomes" id="UP001166251">
    <property type="component" value="Unassembled WGS sequence"/>
</dbReference>
<sequence length="244" mass="26026">MALDSAPLALITGGAKRLGAGIARYLHQQGYDLIIHFNQSEVAAKTLAKELNGIRNNSVGLVTANLLDPRSLQALVDEIGNQHSQLHLLVNNASTFFPTPVNKVTDCQWDSLVTTNAKAPFMLTQGLLPLLQRGNGCVINMVDIHAAKPFRDHTVYCIAKAALVALTKSLAVELAPQVRVNGIAPGAILWPETMQSTEQAARLKAIPLGRSGTLLEIAEAVYFLARANYITGQILAVDGGASLS</sequence>
<dbReference type="PANTHER" id="PTHR43639">
    <property type="entry name" value="OXIDOREDUCTASE, SHORT-CHAIN DEHYDROGENASE/REDUCTASE FAMILY (AFU_ORTHOLOGUE AFUA_5G02870)"/>
    <property type="match status" value="1"/>
</dbReference>
<reference evidence="3" key="1">
    <citation type="submission" date="2021-07" db="EMBL/GenBank/DDBJ databases">
        <title>Neiella marina sp. nov., isolated from the intestinal content of sea cucumber Apostichopus japonicus.</title>
        <authorList>
            <person name="Bai X."/>
        </authorList>
    </citation>
    <scope>NUCLEOTIDE SEQUENCE</scope>
    <source>
        <strain evidence="3">126</strain>
    </source>
</reference>
<keyword evidence="4" id="KW-1185">Reference proteome</keyword>
<dbReference type="RefSeq" id="WP_220104221.1">
    <property type="nucleotide sequence ID" value="NZ_JAHZSS010000012.1"/>
</dbReference>
<dbReference type="InterPro" id="IPR002347">
    <property type="entry name" value="SDR_fam"/>
</dbReference>
<evidence type="ECO:0000313" key="4">
    <source>
        <dbReference type="Proteomes" id="UP001166251"/>
    </source>
</evidence>
<dbReference type="PANTHER" id="PTHR43639:SF1">
    <property type="entry name" value="SHORT-CHAIN DEHYDROGENASE_REDUCTASE FAMILY PROTEIN"/>
    <property type="match status" value="1"/>
</dbReference>
<evidence type="ECO:0000313" key="3">
    <source>
        <dbReference type="EMBL" id="MBW8191539.1"/>
    </source>
</evidence>
<dbReference type="PRINTS" id="PR00081">
    <property type="entry name" value="GDHRDH"/>
</dbReference>
<protein>
    <submittedName>
        <fullName evidence="3">Pteridine reductase</fullName>
        <ecNumber evidence="3">1.5.1.33</ecNumber>
    </submittedName>
</protein>
<dbReference type="GO" id="GO:0047040">
    <property type="term" value="F:pteridine reductase activity"/>
    <property type="evidence" value="ECO:0007669"/>
    <property type="project" value="UniProtKB-EC"/>
</dbReference>
<comment type="similarity">
    <text evidence="1">Belongs to the short-chain dehydrogenases/reductases (SDR) family.</text>
</comment>